<comment type="caution">
    <text evidence="3">The sequence shown here is derived from an EMBL/GenBank/DDBJ whole genome shotgun (WGS) entry which is preliminary data.</text>
</comment>
<evidence type="ECO:0008006" key="5">
    <source>
        <dbReference type="Google" id="ProtNLM"/>
    </source>
</evidence>
<name>A0ABV0N9G7_9TELE</name>
<gene>
    <name evidence="3" type="ORF">GOODEAATRI_010287</name>
</gene>
<dbReference type="EMBL" id="JAHRIO010030583">
    <property type="protein sequence ID" value="MEQ2168032.1"/>
    <property type="molecule type" value="Genomic_DNA"/>
</dbReference>
<accession>A0ABV0N9G7</accession>
<organism evidence="3 4">
    <name type="scientific">Goodea atripinnis</name>
    <dbReference type="NCBI Taxonomy" id="208336"/>
    <lineage>
        <taxon>Eukaryota</taxon>
        <taxon>Metazoa</taxon>
        <taxon>Chordata</taxon>
        <taxon>Craniata</taxon>
        <taxon>Vertebrata</taxon>
        <taxon>Euteleostomi</taxon>
        <taxon>Actinopterygii</taxon>
        <taxon>Neopterygii</taxon>
        <taxon>Teleostei</taxon>
        <taxon>Neoteleostei</taxon>
        <taxon>Acanthomorphata</taxon>
        <taxon>Ovalentaria</taxon>
        <taxon>Atherinomorphae</taxon>
        <taxon>Cyprinodontiformes</taxon>
        <taxon>Goodeidae</taxon>
        <taxon>Goodea</taxon>
    </lineage>
</organism>
<sequence>MKRESRLVRWIWWAVVVTAFFLVGFSIGWLAKRSNATTNNHKALSKYLKEFMNEMQTDQIREHLRKFTRLPHLAGTEQNLKYAEQIMKEWQDFGLDSVEIVPYDILLSYPNKSQPNYISIVDHIGNE</sequence>
<feature type="transmembrane region" description="Helical" evidence="2">
    <location>
        <begin position="12"/>
        <end position="31"/>
    </location>
</feature>
<dbReference type="PANTHER" id="PTHR10404">
    <property type="entry name" value="N-ACETYLATED-ALPHA-LINKED ACIDIC DIPEPTIDASE"/>
    <property type="match status" value="1"/>
</dbReference>
<keyword evidence="2" id="KW-1133">Transmembrane helix</keyword>
<evidence type="ECO:0000256" key="2">
    <source>
        <dbReference type="SAM" id="Phobius"/>
    </source>
</evidence>
<evidence type="ECO:0000313" key="3">
    <source>
        <dbReference type="EMBL" id="MEQ2168032.1"/>
    </source>
</evidence>
<protein>
    <recommendedName>
        <fullName evidence="5">Glutamate carboxypeptidase</fullName>
    </recommendedName>
</protein>
<dbReference type="SUPFAM" id="SSF53187">
    <property type="entry name" value="Zn-dependent exopeptidases"/>
    <property type="match status" value="1"/>
</dbReference>
<dbReference type="InterPro" id="IPR039373">
    <property type="entry name" value="Peptidase_M28B"/>
</dbReference>
<keyword evidence="2" id="KW-0812">Transmembrane</keyword>
<feature type="non-terminal residue" evidence="3">
    <location>
        <position position="127"/>
    </location>
</feature>
<dbReference type="Proteomes" id="UP001476798">
    <property type="component" value="Unassembled WGS sequence"/>
</dbReference>
<keyword evidence="4" id="KW-1185">Reference proteome</keyword>
<reference evidence="3 4" key="1">
    <citation type="submission" date="2021-06" db="EMBL/GenBank/DDBJ databases">
        <authorList>
            <person name="Palmer J.M."/>
        </authorList>
    </citation>
    <scope>NUCLEOTIDE SEQUENCE [LARGE SCALE GENOMIC DNA]</scope>
    <source>
        <strain evidence="3 4">GA_2019</strain>
        <tissue evidence="3">Muscle</tissue>
    </source>
</reference>
<dbReference type="PANTHER" id="PTHR10404:SF36">
    <property type="entry name" value="GLUTAMATE CARBOXYPEPTIDASE 2"/>
    <property type="match status" value="1"/>
</dbReference>
<evidence type="ECO:0000313" key="4">
    <source>
        <dbReference type="Proteomes" id="UP001476798"/>
    </source>
</evidence>
<keyword evidence="2" id="KW-0472">Membrane</keyword>
<dbReference type="Gene3D" id="3.40.630.10">
    <property type="entry name" value="Zn peptidases"/>
    <property type="match status" value="1"/>
</dbReference>
<proteinExistence type="predicted"/>
<evidence type="ECO:0000256" key="1">
    <source>
        <dbReference type="ARBA" id="ARBA00023180"/>
    </source>
</evidence>
<keyword evidence="1" id="KW-0325">Glycoprotein</keyword>